<dbReference type="EMBL" id="JAUDUY010000003">
    <property type="protein sequence ID" value="MDM9631255.1"/>
    <property type="molecule type" value="Genomic_DNA"/>
</dbReference>
<sequence length="156" mass="17024">MKLQHALLAFCLVFVMSCSKEAEEPIFSVAENVTAMEGELLDLVNAHRESVGESALIFSSIAYDYANAHTDYMIASGSLNHDNFTARASGISSKVAAKAVSENVARNHNTAAQALEGWLASDSHKKTMEGNFTHTAISIKKDAQGNLYYTQLFYLQ</sequence>
<evidence type="ECO:0000313" key="4">
    <source>
        <dbReference type="Proteomes" id="UP001174839"/>
    </source>
</evidence>
<proteinExistence type="predicted"/>
<feature type="domain" description="SCP" evidence="2">
    <location>
        <begin position="41"/>
        <end position="153"/>
    </location>
</feature>
<dbReference type="SUPFAM" id="SSF55797">
    <property type="entry name" value="PR-1-like"/>
    <property type="match status" value="1"/>
</dbReference>
<protein>
    <submittedName>
        <fullName evidence="3">CAP domain-containing protein</fullName>
    </submittedName>
</protein>
<feature type="chain" id="PRO_5046744362" evidence="1">
    <location>
        <begin position="23"/>
        <end position="156"/>
    </location>
</feature>
<gene>
    <name evidence="3" type="ORF">QU605_07230</name>
</gene>
<accession>A0ABT7WEC3</accession>
<dbReference type="Gene3D" id="3.40.33.10">
    <property type="entry name" value="CAP"/>
    <property type="match status" value="1"/>
</dbReference>
<dbReference type="PROSITE" id="PS51257">
    <property type="entry name" value="PROKAR_LIPOPROTEIN"/>
    <property type="match status" value="1"/>
</dbReference>
<evidence type="ECO:0000256" key="1">
    <source>
        <dbReference type="SAM" id="SignalP"/>
    </source>
</evidence>
<name>A0ABT7WEC3_9FLAO</name>
<organism evidence="3 4">
    <name type="scientific">Robiginitalea aurantiaca</name>
    <dbReference type="NCBI Taxonomy" id="3056915"/>
    <lineage>
        <taxon>Bacteria</taxon>
        <taxon>Pseudomonadati</taxon>
        <taxon>Bacteroidota</taxon>
        <taxon>Flavobacteriia</taxon>
        <taxon>Flavobacteriales</taxon>
        <taxon>Flavobacteriaceae</taxon>
        <taxon>Robiginitalea</taxon>
    </lineage>
</organism>
<dbReference type="PANTHER" id="PTHR31157:SF30">
    <property type="entry name" value="SCP DOMAIN-CONTAINING PROTEIN"/>
    <property type="match status" value="1"/>
</dbReference>
<dbReference type="Pfam" id="PF00188">
    <property type="entry name" value="CAP"/>
    <property type="match status" value="1"/>
</dbReference>
<comment type="caution">
    <text evidence="3">The sequence shown here is derived from an EMBL/GenBank/DDBJ whole genome shotgun (WGS) entry which is preliminary data.</text>
</comment>
<keyword evidence="1" id="KW-0732">Signal</keyword>
<keyword evidence="4" id="KW-1185">Reference proteome</keyword>
<feature type="signal peptide" evidence="1">
    <location>
        <begin position="1"/>
        <end position="22"/>
    </location>
</feature>
<dbReference type="PANTHER" id="PTHR31157">
    <property type="entry name" value="SCP DOMAIN-CONTAINING PROTEIN"/>
    <property type="match status" value="1"/>
</dbReference>
<reference evidence="3" key="1">
    <citation type="submission" date="2023-06" db="EMBL/GenBank/DDBJ databases">
        <title>Robiginitalea aurantiacus sp. nov. and Algoriphagus sediminis sp. nov., isolated from coastal sediment.</title>
        <authorList>
            <person name="Zhou Z.Y."/>
            <person name="An J."/>
            <person name="Jia Y.W."/>
            <person name="Du Z.J."/>
        </authorList>
    </citation>
    <scope>NUCLEOTIDE SEQUENCE</scope>
    <source>
        <strain evidence="3">M39</strain>
    </source>
</reference>
<evidence type="ECO:0000313" key="3">
    <source>
        <dbReference type="EMBL" id="MDM9631255.1"/>
    </source>
</evidence>
<evidence type="ECO:0000259" key="2">
    <source>
        <dbReference type="Pfam" id="PF00188"/>
    </source>
</evidence>
<dbReference type="InterPro" id="IPR035940">
    <property type="entry name" value="CAP_sf"/>
</dbReference>
<dbReference type="CDD" id="cd05379">
    <property type="entry name" value="CAP_bacterial"/>
    <property type="match status" value="1"/>
</dbReference>
<dbReference type="InterPro" id="IPR014044">
    <property type="entry name" value="CAP_dom"/>
</dbReference>
<dbReference type="Proteomes" id="UP001174839">
    <property type="component" value="Unassembled WGS sequence"/>
</dbReference>